<organism evidence="1 2">
    <name type="scientific">Funneliformis mosseae</name>
    <name type="common">Endomycorrhizal fungus</name>
    <name type="synonym">Glomus mosseae</name>
    <dbReference type="NCBI Taxonomy" id="27381"/>
    <lineage>
        <taxon>Eukaryota</taxon>
        <taxon>Fungi</taxon>
        <taxon>Fungi incertae sedis</taxon>
        <taxon>Mucoromycota</taxon>
        <taxon>Glomeromycotina</taxon>
        <taxon>Glomeromycetes</taxon>
        <taxon>Glomerales</taxon>
        <taxon>Glomeraceae</taxon>
        <taxon>Funneliformis</taxon>
    </lineage>
</organism>
<evidence type="ECO:0000313" key="2">
    <source>
        <dbReference type="Proteomes" id="UP000789375"/>
    </source>
</evidence>
<keyword evidence="2" id="KW-1185">Reference proteome</keyword>
<dbReference type="EMBL" id="CAJVPP010008818">
    <property type="protein sequence ID" value="CAG8700078.1"/>
    <property type="molecule type" value="Genomic_DNA"/>
</dbReference>
<proteinExistence type="predicted"/>
<sequence>HINSYFTMNNNNFLVPDKDSSLHHDLQFMANLTQFYLTTTIPISSYAHADEKPNLLQSANYTSSLDITINALHSNPDIFRFDIPGFRIVVIPESLIDMQEK</sequence>
<protein>
    <submittedName>
        <fullName evidence="1">9354_t:CDS:1</fullName>
    </submittedName>
</protein>
<name>A0A9N9HPV2_FUNMO</name>
<comment type="caution">
    <text evidence="1">The sequence shown here is derived from an EMBL/GenBank/DDBJ whole genome shotgun (WGS) entry which is preliminary data.</text>
</comment>
<dbReference type="Proteomes" id="UP000789375">
    <property type="component" value="Unassembled WGS sequence"/>
</dbReference>
<evidence type="ECO:0000313" key="1">
    <source>
        <dbReference type="EMBL" id="CAG8700078.1"/>
    </source>
</evidence>
<feature type="non-terminal residue" evidence="1">
    <location>
        <position position="1"/>
    </location>
</feature>
<gene>
    <name evidence="1" type="ORF">FMOSSE_LOCUS13780</name>
</gene>
<accession>A0A9N9HPV2</accession>
<dbReference type="AlphaFoldDB" id="A0A9N9HPV2"/>
<reference evidence="1" key="1">
    <citation type="submission" date="2021-06" db="EMBL/GenBank/DDBJ databases">
        <authorList>
            <person name="Kallberg Y."/>
            <person name="Tangrot J."/>
            <person name="Rosling A."/>
        </authorList>
    </citation>
    <scope>NUCLEOTIDE SEQUENCE</scope>
    <source>
        <strain evidence="1">87-6 pot B 2015</strain>
    </source>
</reference>